<evidence type="ECO:0000256" key="5">
    <source>
        <dbReference type="SAM" id="Phobius"/>
    </source>
</evidence>
<accession>A0A9P4R9L0</accession>
<feature type="transmembrane region" description="Helical" evidence="5">
    <location>
        <begin position="464"/>
        <end position="485"/>
    </location>
</feature>
<dbReference type="GO" id="GO:0016020">
    <property type="term" value="C:membrane"/>
    <property type="evidence" value="ECO:0007669"/>
    <property type="project" value="UniProtKB-SubCell"/>
</dbReference>
<dbReference type="GO" id="GO:0046873">
    <property type="term" value="F:metal ion transmembrane transporter activity"/>
    <property type="evidence" value="ECO:0007669"/>
    <property type="project" value="InterPro"/>
</dbReference>
<gene>
    <name evidence="7" type="ORF">EJ04DRAFT_560183</name>
</gene>
<dbReference type="InterPro" id="IPR058257">
    <property type="entry name" value="CorA-like_dom"/>
</dbReference>
<keyword evidence="3 5" id="KW-1133">Transmembrane helix</keyword>
<dbReference type="Gene3D" id="1.20.58.340">
    <property type="entry name" value="Magnesium transport protein CorA, transmembrane region"/>
    <property type="match status" value="1"/>
</dbReference>
<keyword evidence="2 5" id="KW-0812">Transmembrane</keyword>
<dbReference type="EMBL" id="ML996106">
    <property type="protein sequence ID" value="KAF2738921.1"/>
    <property type="molecule type" value="Genomic_DNA"/>
</dbReference>
<dbReference type="Pfam" id="PF26616">
    <property type="entry name" value="CorA-like"/>
    <property type="match status" value="1"/>
</dbReference>
<dbReference type="OrthoDB" id="5396681at2759"/>
<evidence type="ECO:0000256" key="3">
    <source>
        <dbReference type="ARBA" id="ARBA00022989"/>
    </source>
</evidence>
<comment type="caution">
    <text evidence="7">The sequence shown here is derived from an EMBL/GenBank/DDBJ whole genome shotgun (WGS) entry which is preliminary data.</text>
</comment>
<dbReference type="SUPFAM" id="SSF144083">
    <property type="entry name" value="Magnesium transport protein CorA, transmembrane region"/>
    <property type="match status" value="1"/>
</dbReference>
<reference evidence="7" key="1">
    <citation type="journal article" date="2020" name="Stud. Mycol.">
        <title>101 Dothideomycetes genomes: a test case for predicting lifestyles and emergence of pathogens.</title>
        <authorList>
            <person name="Haridas S."/>
            <person name="Albert R."/>
            <person name="Binder M."/>
            <person name="Bloem J."/>
            <person name="Labutti K."/>
            <person name="Salamov A."/>
            <person name="Andreopoulos B."/>
            <person name="Baker S."/>
            <person name="Barry K."/>
            <person name="Bills G."/>
            <person name="Bluhm B."/>
            <person name="Cannon C."/>
            <person name="Castanera R."/>
            <person name="Culley D."/>
            <person name="Daum C."/>
            <person name="Ezra D."/>
            <person name="Gonzalez J."/>
            <person name="Henrissat B."/>
            <person name="Kuo A."/>
            <person name="Liang C."/>
            <person name="Lipzen A."/>
            <person name="Lutzoni F."/>
            <person name="Magnuson J."/>
            <person name="Mondo S."/>
            <person name="Nolan M."/>
            <person name="Ohm R."/>
            <person name="Pangilinan J."/>
            <person name="Park H.-J."/>
            <person name="Ramirez L."/>
            <person name="Alfaro M."/>
            <person name="Sun H."/>
            <person name="Tritt A."/>
            <person name="Yoshinaga Y."/>
            <person name="Zwiers L.-H."/>
            <person name="Turgeon B."/>
            <person name="Goodwin S."/>
            <person name="Spatafora J."/>
            <person name="Crous P."/>
            <person name="Grigoriev I."/>
        </authorList>
    </citation>
    <scope>NUCLEOTIDE SEQUENCE</scope>
    <source>
        <strain evidence="7">CBS 125425</strain>
    </source>
</reference>
<sequence>MSSYAVQHVVGPRLTGYINEGDLETFLRNKFPSSQYPGKAYDRFDIKASQRFWIRGIMLTKSKSTRMNAITSGRQWKFRIIDARRRFIFNQNDNIHITFVQLTEYDPISVIRDEYSLLERMQKTSKEKFSLLSLHQEFSLDPLQCSESALNSIVSEWNVTAIFFDVLLRFGNQHLIFEDSSGFKETYQLPNGSFEFAYQLMYIEPNGRKSPKDPWSFRQTVVYHGYDSLHDRNRIIVLHPKENSAAQEKLESVATSRERDILATHPLNVHLLIISSYMIHWPNHSESLAKELQEIRDQLLVIDIKDSQFDPSDLQKLRNLEDKIVTRTCRCLASTKKIIASLIDLNQNLPADTADFAAVHRQLLLFNDRLDSFLDSAQTLGERVRATLGLLTNILELQNQNNSDKMQKHMLHLTGKNVDDNATVRFITVCTMIYLPASFMATLLGMNLFEFRNESGGLRVSPTFWIYVALTLPLTVLTVGSYWFFKARHDRRRKMVREGEGGQAA</sequence>
<keyword evidence="8" id="KW-1185">Reference proteome</keyword>
<keyword evidence="4 5" id="KW-0472">Membrane</keyword>
<comment type="subcellular location">
    <subcellularLocation>
        <location evidence="1">Membrane</location>
        <topology evidence="1">Multi-pass membrane protein</topology>
    </subcellularLocation>
</comment>
<dbReference type="InterPro" id="IPR045863">
    <property type="entry name" value="CorA_TM1_TM2"/>
</dbReference>
<evidence type="ECO:0000256" key="4">
    <source>
        <dbReference type="ARBA" id="ARBA00023136"/>
    </source>
</evidence>
<dbReference type="Proteomes" id="UP000799444">
    <property type="component" value="Unassembled WGS sequence"/>
</dbReference>
<protein>
    <recommendedName>
        <fullName evidence="6">CorA-like transporter domain-containing protein</fullName>
    </recommendedName>
</protein>
<dbReference type="AlphaFoldDB" id="A0A9P4R9L0"/>
<name>A0A9P4R9L0_9PLEO</name>
<evidence type="ECO:0000256" key="1">
    <source>
        <dbReference type="ARBA" id="ARBA00004141"/>
    </source>
</evidence>
<proteinExistence type="predicted"/>
<evidence type="ECO:0000256" key="2">
    <source>
        <dbReference type="ARBA" id="ARBA00022692"/>
    </source>
</evidence>
<evidence type="ECO:0000313" key="8">
    <source>
        <dbReference type="Proteomes" id="UP000799444"/>
    </source>
</evidence>
<evidence type="ECO:0000313" key="7">
    <source>
        <dbReference type="EMBL" id="KAF2738921.1"/>
    </source>
</evidence>
<feature type="transmembrane region" description="Helical" evidence="5">
    <location>
        <begin position="426"/>
        <end position="444"/>
    </location>
</feature>
<feature type="domain" description="CorA-like transporter" evidence="6">
    <location>
        <begin position="81"/>
        <end position="296"/>
    </location>
</feature>
<organism evidence="7 8">
    <name type="scientific">Polyplosphaeria fusca</name>
    <dbReference type="NCBI Taxonomy" id="682080"/>
    <lineage>
        <taxon>Eukaryota</taxon>
        <taxon>Fungi</taxon>
        <taxon>Dikarya</taxon>
        <taxon>Ascomycota</taxon>
        <taxon>Pezizomycotina</taxon>
        <taxon>Dothideomycetes</taxon>
        <taxon>Pleosporomycetidae</taxon>
        <taxon>Pleosporales</taxon>
        <taxon>Tetraplosphaeriaceae</taxon>
        <taxon>Polyplosphaeria</taxon>
    </lineage>
</organism>
<evidence type="ECO:0000259" key="6">
    <source>
        <dbReference type="Pfam" id="PF26616"/>
    </source>
</evidence>